<evidence type="ECO:0000259" key="1">
    <source>
        <dbReference type="Pfam" id="PF20209"/>
    </source>
</evidence>
<reference evidence="3" key="1">
    <citation type="submission" date="2017-03" db="EMBL/GenBank/DDBJ databases">
        <title>Phytopthora megakarya and P. palmivora, two closely related causual agents of cacao black pod achieved similar genome size and gene model numbers by different mechanisms.</title>
        <authorList>
            <person name="Ali S."/>
            <person name="Shao J."/>
            <person name="Larry D.J."/>
            <person name="Kronmiller B."/>
            <person name="Shen D."/>
            <person name="Strem M.D."/>
            <person name="Melnick R.L."/>
            <person name="Guiltinan M.J."/>
            <person name="Tyler B.M."/>
            <person name="Meinhardt L.W."/>
            <person name="Bailey B.A."/>
        </authorList>
    </citation>
    <scope>NUCLEOTIDE SEQUENCE [LARGE SCALE GENOMIC DNA]</scope>
    <source>
        <strain evidence="3">zdho120</strain>
    </source>
</reference>
<feature type="domain" description="DUF6570" evidence="1">
    <location>
        <begin position="55"/>
        <end position="181"/>
    </location>
</feature>
<dbReference type="OrthoDB" id="124644at2759"/>
<evidence type="ECO:0000313" key="2">
    <source>
        <dbReference type="EMBL" id="OWZ14868.1"/>
    </source>
</evidence>
<comment type="caution">
    <text evidence="2">The sequence shown here is derived from an EMBL/GenBank/DDBJ whole genome shotgun (WGS) entry which is preliminary data.</text>
</comment>
<protein>
    <recommendedName>
        <fullName evidence="1">DUF6570 domain-containing protein</fullName>
    </recommendedName>
</protein>
<dbReference type="EMBL" id="NBNE01001243">
    <property type="protein sequence ID" value="OWZ14868.1"/>
    <property type="molecule type" value="Genomic_DNA"/>
</dbReference>
<organism evidence="2 3">
    <name type="scientific">Phytophthora megakarya</name>
    <dbReference type="NCBI Taxonomy" id="4795"/>
    <lineage>
        <taxon>Eukaryota</taxon>
        <taxon>Sar</taxon>
        <taxon>Stramenopiles</taxon>
        <taxon>Oomycota</taxon>
        <taxon>Peronosporomycetes</taxon>
        <taxon>Peronosporales</taxon>
        <taxon>Peronosporaceae</taxon>
        <taxon>Phytophthora</taxon>
    </lineage>
</organism>
<keyword evidence="3" id="KW-1185">Reference proteome</keyword>
<accession>A0A225WCA6</accession>
<dbReference type="InterPro" id="IPR046700">
    <property type="entry name" value="DUF6570"/>
</dbReference>
<proteinExistence type="predicted"/>
<name>A0A225WCA6_9STRA</name>
<gene>
    <name evidence="2" type="ORF">PHMEG_00011579</name>
</gene>
<dbReference type="AlphaFoldDB" id="A0A225WCA6"/>
<dbReference type="Pfam" id="PF20209">
    <property type="entry name" value="DUF6570"/>
    <property type="match status" value="1"/>
</dbReference>
<dbReference type="Proteomes" id="UP000198211">
    <property type="component" value="Unassembled WGS sequence"/>
</dbReference>
<evidence type="ECO:0000313" key="3">
    <source>
        <dbReference type="Proteomes" id="UP000198211"/>
    </source>
</evidence>
<sequence>MMTKALHVDTSKLPEALVNQYRPPDHLTTLRGAMTTEVYDSKWILRWDTSRTATRLTIANGFFDGILQKQLRDLTLPERFTTQLANVVDLTREIRGRHRCIWSHCITFDCTLGPPISLLPRLQAGVSSYPLVMVGEFTAEQVDRIRNLHRIRNKSVRDMFGFYKSHNHLYADISGDEDVMNSVFTDDRVEQIFVEHIPDPDENEYRVIEMWLGLADDGTPVVEHANLTTTNTNERGEREFEIRRFNHIANDISGDLLARMFPYLFPFGRGGPGEHRRISFAEDEIFLLTAFDRISLANMYIQNHIRCQRFPHLLEGYENLSAEQLGKALLENERRRQGRLPWKSSEDTVAQRFALDLSGEVMPSELSVATKVLPIRIRTAGSVHYVDPQHRQRFGVGTLYGDSSLDTRFGILEARQPSKIELQEDSKRNDCASACLFIRQVDAFIRCALGMDPATHKRLPFRGLFGDIRTFFGMVETRVGPVLAERSCCGVKFSSQHVIRNALLKARPTFWPPWECHLSAHEIEDLARLEIKCRNSKQHAVNKVCDRKSVHASFCSETSNRDGTSELFEQANHRQMALCKADDDPFRNDALARLIEALPPFSNDARLSKQSLNYILSALVVLVNQHLWYHTMSCFKQSVVTANDSFCRYNFPRPRFDTTSFKSSGVELK</sequence>